<feature type="domain" description="Rhodopsin" evidence="8">
    <location>
        <begin position="54"/>
        <end position="310"/>
    </location>
</feature>
<protein>
    <recommendedName>
        <fullName evidence="8">Rhodopsin domain-containing protein</fullName>
    </recommendedName>
</protein>
<dbReference type="EMBL" id="MU864929">
    <property type="protein sequence ID" value="KAK4466786.1"/>
    <property type="molecule type" value="Genomic_DNA"/>
</dbReference>
<dbReference type="Pfam" id="PF20684">
    <property type="entry name" value="Fung_rhodopsin"/>
    <property type="match status" value="1"/>
</dbReference>
<comment type="similarity">
    <text evidence="5">Belongs to the SAT4 family.</text>
</comment>
<keyword evidence="10" id="KW-1185">Reference proteome</keyword>
<feature type="region of interest" description="Disordered" evidence="6">
    <location>
        <begin position="316"/>
        <end position="376"/>
    </location>
</feature>
<feature type="transmembrane region" description="Helical" evidence="7">
    <location>
        <begin position="70"/>
        <end position="92"/>
    </location>
</feature>
<evidence type="ECO:0000256" key="3">
    <source>
        <dbReference type="ARBA" id="ARBA00022989"/>
    </source>
</evidence>
<evidence type="ECO:0000256" key="6">
    <source>
        <dbReference type="SAM" id="MobiDB-lite"/>
    </source>
</evidence>
<keyword evidence="2 7" id="KW-0812">Transmembrane</keyword>
<reference evidence="9" key="1">
    <citation type="journal article" date="2023" name="Mol. Phylogenet. Evol.">
        <title>Genome-scale phylogeny and comparative genomics of the fungal order Sordariales.</title>
        <authorList>
            <person name="Hensen N."/>
            <person name="Bonometti L."/>
            <person name="Westerberg I."/>
            <person name="Brannstrom I.O."/>
            <person name="Guillou S."/>
            <person name="Cros-Aarteil S."/>
            <person name="Calhoun S."/>
            <person name="Haridas S."/>
            <person name="Kuo A."/>
            <person name="Mondo S."/>
            <person name="Pangilinan J."/>
            <person name="Riley R."/>
            <person name="LaButti K."/>
            <person name="Andreopoulos B."/>
            <person name="Lipzen A."/>
            <person name="Chen C."/>
            <person name="Yan M."/>
            <person name="Daum C."/>
            <person name="Ng V."/>
            <person name="Clum A."/>
            <person name="Steindorff A."/>
            <person name="Ohm R.A."/>
            <person name="Martin F."/>
            <person name="Silar P."/>
            <person name="Natvig D.O."/>
            <person name="Lalanne C."/>
            <person name="Gautier V."/>
            <person name="Ament-Velasquez S.L."/>
            <person name="Kruys A."/>
            <person name="Hutchinson M.I."/>
            <person name="Powell A.J."/>
            <person name="Barry K."/>
            <person name="Miller A.N."/>
            <person name="Grigoriev I.V."/>
            <person name="Debuchy R."/>
            <person name="Gladieux P."/>
            <person name="Hiltunen Thoren M."/>
            <person name="Johannesson H."/>
        </authorList>
    </citation>
    <scope>NUCLEOTIDE SEQUENCE</scope>
    <source>
        <strain evidence="9">PSN324</strain>
    </source>
</reference>
<evidence type="ECO:0000256" key="1">
    <source>
        <dbReference type="ARBA" id="ARBA00004141"/>
    </source>
</evidence>
<evidence type="ECO:0000259" key="8">
    <source>
        <dbReference type="Pfam" id="PF20684"/>
    </source>
</evidence>
<feature type="transmembrane region" description="Helical" evidence="7">
    <location>
        <begin position="164"/>
        <end position="197"/>
    </location>
</feature>
<dbReference type="AlphaFoldDB" id="A0AAV9I552"/>
<feature type="compositionally biased region" description="Low complexity" evidence="6">
    <location>
        <begin position="326"/>
        <end position="342"/>
    </location>
</feature>
<dbReference type="InterPro" id="IPR052337">
    <property type="entry name" value="SAT4-like"/>
</dbReference>
<feature type="transmembrane region" description="Helical" evidence="7">
    <location>
        <begin position="209"/>
        <end position="234"/>
    </location>
</feature>
<feature type="compositionally biased region" description="Polar residues" evidence="6">
    <location>
        <begin position="343"/>
        <end position="364"/>
    </location>
</feature>
<organism evidence="9 10">
    <name type="scientific">Cladorrhinum samala</name>
    <dbReference type="NCBI Taxonomy" id="585594"/>
    <lineage>
        <taxon>Eukaryota</taxon>
        <taxon>Fungi</taxon>
        <taxon>Dikarya</taxon>
        <taxon>Ascomycota</taxon>
        <taxon>Pezizomycotina</taxon>
        <taxon>Sordariomycetes</taxon>
        <taxon>Sordariomycetidae</taxon>
        <taxon>Sordariales</taxon>
        <taxon>Podosporaceae</taxon>
        <taxon>Cladorrhinum</taxon>
    </lineage>
</organism>
<dbReference type="GO" id="GO:0016020">
    <property type="term" value="C:membrane"/>
    <property type="evidence" value="ECO:0007669"/>
    <property type="project" value="UniProtKB-SubCell"/>
</dbReference>
<evidence type="ECO:0000313" key="10">
    <source>
        <dbReference type="Proteomes" id="UP001321749"/>
    </source>
</evidence>
<sequence>MTSGFGDESRAPNVPHITLTYAADSHEETKATTCLFGKGASWGMIGTATVCLAVRLYARITRMRRLYWDDAFAIAPWVLMLGAVIMFTSGWVDIYYRMTMLTAGQQVSAIPTADELDGAFITMLIYAIFFYVSLMLVKISFLLFFRHLAVHGGRETRSKGQRIYWWIVLALCFVTVVVQIGTIQFPCFVNGFMYTYMHCTANPEIVRGMWISVSLGFFFDVLTDVLIIVIPLRMVWNLKLPRRKKAALISLFSLAIITIAFAIARLTTLSSQRWGGSGLADPINLWFWNYMEATVALIVVNLASFRPLYTKSTKRSKPASAAAPRTGGSSTSTLSKLLKWTSPRSNTRNSGHSSENSIEKSPTGLSPPLPNSFRPDLEPEVSRKVFVHGSPSMVTEFSRTNPPDLERGEAEDLENENGVVRAVGYQVGCDHEGEDRKEANGHAPGTAI</sequence>
<evidence type="ECO:0000256" key="2">
    <source>
        <dbReference type="ARBA" id="ARBA00022692"/>
    </source>
</evidence>
<comment type="caution">
    <text evidence="9">The sequence shown here is derived from an EMBL/GenBank/DDBJ whole genome shotgun (WGS) entry which is preliminary data.</text>
</comment>
<feature type="region of interest" description="Disordered" evidence="6">
    <location>
        <begin position="393"/>
        <end position="413"/>
    </location>
</feature>
<dbReference type="PANTHER" id="PTHR33048:SF47">
    <property type="entry name" value="INTEGRAL MEMBRANE PROTEIN-RELATED"/>
    <property type="match status" value="1"/>
</dbReference>
<dbReference type="PANTHER" id="PTHR33048">
    <property type="entry name" value="PTH11-LIKE INTEGRAL MEMBRANE PROTEIN (AFU_ORTHOLOGUE AFUA_5G11245)"/>
    <property type="match status" value="1"/>
</dbReference>
<name>A0AAV9I552_9PEZI</name>
<evidence type="ECO:0000256" key="4">
    <source>
        <dbReference type="ARBA" id="ARBA00023136"/>
    </source>
</evidence>
<comment type="subcellular location">
    <subcellularLocation>
        <location evidence="1">Membrane</location>
        <topology evidence="1">Multi-pass membrane protein</topology>
    </subcellularLocation>
</comment>
<proteinExistence type="inferred from homology"/>
<dbReference type="Proteomes" id="UP001321749">
    <property type="component" value="Unassembled WGS sequence"/>
</dbReference>
<evidence type="ECO:0000256" key="5">
    <source>
        <dbReference type="ARBA" id="ARBA00038359"/>
    </source>
</evidence>
<evidence type="ECO:0000256" key="7">
    <source>
        <dbReference type="SAM" id="Phobius"/>
    </source>
</evidence>
<gene>
    <name evidence="9" type="ORF">QBC42DRAFT_342675</name>
</gene>
<dbReference type="InterPro" id="IPR049326">
    <property type="entry name" value="Rhodopsin_dom_fungi"/>
</dbReference>
<feature type="transmembrane region" description="Helical" evidence="7">
    <location>
        <begin position="40"/>
        <end position="58"/>
    </location>
</feature>
<feature type="transmembrane region" description="Helical" evidence="7">
    <location>
        <begin position="286"/>
        <end position="305"/>
    </location>
</feature>
<evidence type="ECO:0000313" key="9">
    <source>
        <dbReference type="EMBL" id="KAK4466786.1"/>
    </source>
</evidence>
<feature type="transmembrane region" description="Helical" evidence="7">
    <location>
        <begin position="120"/>
        <end position="144"/>
    </location>
</feature>
<reference evidence="9" key="2">
    <citation type="submission" date="2023-06" db="EMBL/GenBank/DDBJ databases">
        <authorList>
            <consortium name="Lawrence Berkeley National Laboratory"/>
            <person name="Mondo S.J."/>
            <person name="Hensen N."/>
            <person name="Bonometti L."/>
            <person name="Westerberg I."/>
            <person name="Brannstrom I.O."/>
            <person name="Guillou S."/>
            <person name="Cros-Aarteil S."/>
            <person name="Calhoun S."/>
            <person name="Haridas S."/>
            <person name="Kuo A."/>
            <person name="Pangilinan J."/>
            <person name="Riley R."/>
            <person name="Labutti K."/>
            <person name="Andreopoulos B."/>
            <person name="Lipzen A."/>
            <person name="Chen C."/>
            <person name="Yanf M."/>
            <person name="Daum C."/>
            <person name="Ng V."/>
            <person name="Clum A."/>
            <person name="Steindorff A."/>
            <person name="Ohm R."/>
            <person name="Martin F."/>
            <person name="Silar P."/>
            <person name="Natvig D."/>
            <person name="Lalanne C."/>
            <person name="Gautier V."/>
            <person name="Ament-Velasquez S.L."/>
            <person name="Kruys A."/>
            <person name="Hutchinson M.I."/>
            <person name="Powell A.J."/>
            <person name="Barry K."/>
            <person name="Miller A.N."/>
            <person name="Grigoriev I.V."/>
            <person name="Debuchy R."/>
            <person name="Gladieux P."/>
            <person name="Thoren M.H."/>
            <person name="Johannesson H."/>
        </authorList>
    </citation>
    <scope>NUCLEOTIDE SEQUENCE</scope>
    <source>
        <strain evidence="9">PSN324</strain>
    </source>
</reference>
<keyword evidence="3 7" id="KW-1133">Transmembrane helix</keyword>
<accession>A0AAV9I552</accession>
<keyword evidence="4 7" id="KW-0472">Membrane</keyword>
<feature type="transmembrane region" description="Helical" evidence="7">
    <location>
        <begin position="246"/>
        <end position="266"/>
    </location>
</feature>